<name>A0A1Q5PSN2_9ACTO</name>
<dbReference type="STRING" id="156892.BM477_01065"/>
<proteinExistence type="predicted"/>
<dbReference type="EMBL" id="MPDM01000001">
    <property type="protein sequence ID" value="OKL50581.1"/>
    <property type="molecule type" value="Genomic_DNA"/>
</dbReference>
<keyword evidence="2" id="KW-1185">Reference proteome</keyword>
<dbReference type="OrthoDB" id="3266710at2"/>
<comment type="caution">
    <text evidence="1">The sequence shown here is derived from an EMBL/GenBank/DDBJ whole genome shotgun (WGS) entry which is preliminary data.</text>
</comment>
<dbReference type="RefSeq" id="WP_075360819.1">
    <property type="nucleotide sequence ID" value="NZ_MPDM01000001.1"/>
</dbReference>
<organism evidence="1 2">
    <name type="scientific">Boudabousia marimammalium</name>
    <dbReference type="NCBI Taxonomy" id="156892"/>
    <lineage>
        <taxon>Bacteria</taxon>
        <taxon>Bacillati</taxon>
        <taxon>Actinomycetota</taxon>
        <taxon>Actinomycetes</taxon>
        <taxon>Actinomycetales</taxon>
        <taxon>Actinomycetaceae</taxon>
        <taxon>Boudabousia</taxon>
    </lineage>
</organism>
<protein>
    <submittedName>
        <fullName evidence="1">Uncharacterized protein</fullName>
    </submittedName>
</protein>
<gene>
    <name evidence="1" type="ORF">BM477_01065</name>
</gene>
<evidence type="ECO:0000313" key="2">
    <source>
        <dbReference type="Proteomes" id="UP000186465"/>
    </source>
</evidence>
<evidence type="ECO:0000313" key="1">
    <source>
        <dbReference type="EMBL" id="OKL50581.1"/>
    </source>
</evidence>
<sequence length="226" mass="24962">MYSLGTHAYGFETAKKILGLGSNSLGKLVDLGLISVEDVPASQRNQNYSGWDLAYLASARNRPLLIDDNQRALVCSMGVERSGSSPSVFFDLSLNPSPEWLESVQRGVDPEIWEAIEDGSLRVSGYWRVSQDDTDFLVKNHSILVASYAGFILDGGVIVAWIRGEYGDSGGRCFVVKPFSPQERYRYAHNFLASRQGPPNRVWSAEELKVEALKEFKALLPGGVIE</sequence>
<dbReference type="Proteomes" id="UP000186465">
    <property type="component" value="Unassembled WGS sequence"/>
</dbReference>
<dbReference type="AlphaFoldDB" id="A0A1Q5PSN2"/>
<reference evidence="2" key="1">
    <citation type="submission" date="2016-11" db="EMBL/GenBank/DDBJ databases">
        <title>Actinomyces gypaetusis sp. nov. isolated from Gypaetus barbatus in Qinghai Tibet Plateau China.</title>
        <authorList>
            <person name="Meng X."/>
        </authorList>
    </citation>
    <scope>NUCLEOTIDE SEQUENCE [LARGE SCALE GENOMIC DNA]</scope>
    <source>
        <strain evidence="2">DSM 15383</strain>
    </source>
</reference>
<accession>A0A1Q5PSN2</accession>